<evidence type="ECO:0000313" key="5">
    <source>
        <dbReference type="EMBL" id="SFU45125.1"/>
    </source>
</evidence>
<dbReference type="PANTHER" id="PTHR43537">
    <property type="entry name" value="TRANSCRIPTIONAL REGULATOR, GNTR FAMILY"/>
    <property type="match status" value="1"/>
</dbReference>
<dbReference type="OrthoDB" id="9781630at2"/>
<feature type="domain" description="HTH gntR-type" evidence="4">
    <location>
        <begin position="6"/>
        <end position="72"/>
    </location>
</feature>
<dbReference type="InterPro" id="IPR000524">
    <property type="entry name" value="Tscrpt_reg_HTH_GntR"/>
</dbReference>
<dbReference type="SUPFAM" id="SSF48008">
    <property type="entry name" value="GntR ligand-binding domain-like"/>
    <property type="match status" value="1"/>
</dbReference>
<dbReference type="Pfam" id="PF00392">
    <property type="entry name" value="GntR"/>
    <property type="match status" value="1"/>
</dbReference>
<gene>
    <name evidence="5" type="ORF">SAMN05216508_10589</name>
</gene>
<dbReference type="GO" id="GO:0003700">
    <property type="term" value="F:DNA-binding transcription factor activity"/>
    <property type="evidence" value="ECO:0007669"/>
    <property type="project" value="InterPro"/>
</dbReference>
<dbReference type="PANTHER" id="PTHR43537:SF24">
    <property type="entry name" value="GLUCONATE OPERON TRANSCRIPTIONAL REPRESSOR"/>
    <property type="match status" value="1"/>
</dbReference>
<evidence type="ECO:0000256" key="3">
    <source>
        <dbReference type="ARBA" id="ARBA00023163"/>
    </source>
</evidence>
<keyword evidence="1" id="KW-0805">Transcription regulation</keyword>
<dbReference type="EMBL" id="FPBT01000005">
    <property type="protein sequence ID" value="SFU45125.1"/>
    <property type="molecule type" value="Genomic_DNA"/>
</dbReference>
<keyword evidence="2 5" id="KW-0238">DNA-binding</keyword>
<evidence type="ECO:0000259" key="4">
    <source>
        <dbReference type="PROSITE" id="PS50949"/>
    </source>
</evidence>
<evidence type="ECO:0000313" key="6">
    <source>
        <dbReference type="Proteomes" id="UP000198817"/>
    </source>
</evidence>
<evidence type="ECO:0000256" key="2">
    <source>
        <dbReference type="ARBA" id="ARBA00023125"/>
    </source>
</evidence>
<dbReference type="RefSeq" id="WP_090470616.1">
    <property type="nucleotide sequence ID" value="NZ_CACVNK010000036.1"/>
</dbReference>
<proteinExistence type="predicted"/>
<dbReference type="InterPro" id="IPR036388">
    <property type="entry name" value="WH-like_DNA-bd_sf"/>
</dbReference>
<dbReference type="InterPro" id="IPR011711">
    <property type="entry name" value="GntR_C"/>
</dbReference>
<reference evidence="5 6" key="1">
    <citation type="submission" date="2016-10" db="EMBL/GenBank/DDBJ databases">
        <authorList>
            <person name="de Groot N.N."/>
        </authorList>
    </citation>
    <scope>NUCLEOTIDE SEQUENCE [LARGE SCALE GENOMIC DNA]</scope>
    <source>
        <strain evidence="5 6">KHGC13</strain>
    </source>
</reference>
<evidence type="ECO:0000256" key="1">
    <source>
        <dbReference type="ARBA" id="ARBA00023015"/>
    </source>
</evidence>
<dbReference type="CDD" id="cd07377">
    <property type="entry name" value="WHTH_GntR"/>
    <property type="match status" value="1"/>
</dbReference>
<sequence length="216" mass="25153">MEFKTVSLADRVFETLEKNILNGTYKRGEVISEKRLTEELGVSRTPIREALNRLMEEDLIEDSPNGTVVCGMTPADVADAYEVKRRMEVLAARRAAKNITEDELRYMKELVEQAEFYAQKNDADKVRDMDTQFHDALYDASRSRVLRRILRPLHHKIMRYRKASLEQHESRLKESVEEHIQILGALETHDEDKVETLMMVHIQHAQNSVSNIEEEK</sequence>
<organism evidence="5 6">
    <name type="scientific">Eubacterium pyruvativorans</name>
    <dbReference type="NCBI Taxonomy" id="155865"/>
    <lineage>
        <taxon>Bacteria</taxon>
        <taxon>Bacillati</taxon>
        <taxon>Bacillota</taxon>
        <taxon>Clostridia</taxon>
        <taxon>Eubacteriales</taxon>
        <taxon>Eubacteriaceae</taxon>
        <taxon>Eubacterium</taxon>
    </lineage>
</organism>
<dbReference type="InterPro" id="IPR036390">
    <property type="entry name" value="WH_DNA-bd_sf"/>
</dbReference>
<keyword evidence="3" id="KW-0804">Transcription</keyword>
<dbReference type="GO" id="GO:0003677">
    <property type="term" value="F:DNA binding"/>
    <property type="evidence" value="ECO:0007669"/>
    <property type="project" value="UniProtKB-KW"/>
</dbReference>
<dbReference type="AlphaFoldDB" id="A0A1I7G9I5"/>
<dbReference type="Gene3D" id="1.10.10.10">
    <property type="entry name" value="Winged helix-like DNA-binding domain superfamily/Winged helix DNA-binding domain"/>
    <property type="match status" value="1"/>
</dbReference>
<dbReference type="PRINTS" id="PR00035">
    <property type="entry name" value="HTHGNTR"/>
</dbReference>
<name>A0A1I7G9I5_9FIRM</name>
<protein>
    <submittedName>
        <fullName evidence="5">DNA-binding transcriptional regulator, GntR family</fullName>
    </submittedName>
</protein>
<dbReference type="InterPro" id="IPR008920">
    <property type="entry name" value="TF_FadR/GntR_C"/>
</dbReference>
<dbReference type="SMART" id="SM00895">
    <property type="entry name" value="FCD"/>
    <property type="match status" value="1"/>
</dbReference>
<dbReference type="Gene3D" id="1.20.120.530">
    <property type="entry name" value="GntR ligand-binding domain-like"/>
    <property type="match status" value="1"/>
</dbReference>
<keyword evidence="6" id="KW-1185">Reference proteome</keyword>
<accession>A0A1I7G9I5</accession>
<dbReference type="PROSITE" id="PS50949">
    <property type="entry name" value="HTH_GNTR"/>
    <property type="match status" value="1"/>
</dbReference>
<dbReference type="STRING" id="155865.SAMN05216515_10690"/>
<dbReference type="SUPFAM" id="SSF46785">
    <property type="entry name" value="Winged helix' DNA-binding domain"/>
    <property type="match status" value="1"/>
</dbReference>
<dbReference type="SMART" id="SM00345">
    <property type="entry name" value="HTH_GNTR"/>
    <property type="match status" value="1"/>
</dbReference>
<dbReference type="Pfam" id="PF07729">
    <property type="entry name" value="FCD"/>
    <property type="match status" value="1"/>
</dbReference>
<dbReference type="Proteomes" id="UP000198817">
    <property type="component" value="Unassembled WGS sequence"/>
</dbReference>